<dbReference type="EMBL" id="JACHWZ010000007">
    <property type="protein sequence ID" value="MBB3061111.1"/>
    <property type="molecule type" value="Genomic_DNA"/>
</dbReference>
<dbReference type="GO" id="GO:0009271">
    <property type="term" value="P:phage shock"/>
    <property type="evidence" value="ECO:0007669"/>
    <property type="project" value="TreeGrafter"/>
</dbReference>
<organism evidence="3 4">
    <name type="scientific">Microbulbifer rhizosphaerae</name>
    <dbReference type="NCBI Taxonomy" id="1562603"/>
    <lineage>
        <taxon>Bacteria</taxon>
        <taxon>Pseudomonadati</taxon>
        <taxon>Pseudomonadota</taxon>
        <taxon>Gammaproteobacteria</taxon>
        <taxon>Cellvibrionales</taxon>
        <taxon>Microbulbiferaceae</taxon>
        <taxon>Microbulbifer</taxon>
    </lineage>
</organism>
<evidence type="ECO:0000256" key="1">
    <source>
        <dbReference type="ARBA" id="ARBA00043985"/>
    </source>
</evidence>
<dbReference type="PANTHER" id="PTHR31088">
    <property type="entry name" value="MEMBRANE-ASSOCIATED PROTEIN VIPP1, CHLOROPLASTIC"/>
    <property type="match status" value="1"/>
</dbReference>
<dbReference type="GO" id="GO:0005829">
    <property type="term" value="C:cytosol"/>
    <property type="evidence" value="ECO:0007669"/>
    <property type="project" value="TreeGrafter"/>
</dbReference>
<evidence type="ECO:0000313" key="4">
    <source>
        <dbReference type="Proteomes" id="UP000535937"/>
    </source>
</evidence>
<dbReference type="InterPro" id="IPR007157">
    <property type="entry name" value="PspA_VIPP1"/>
</dbReference>
<dbReference type="PANTHER" id="PTHR31088:SF6">
    <property type="entry name" value="PHAGE SHOCK PROTEIN A"/>
    <property type="match status" value="1"/>
</dbReference>
<proteinExistence type="inferred from homology"/>
<dbReference type="RefSeq" id="WP_183459187.1">
    <property type="nucleotide sequence ID" value="NZ_JACHWZ010000007.1"/>
</dbReference>
<comment type="caution">
    <text evidence="3">The sequence shown here is derived from an EMBL/GenBank/DDBJ whole genome shotgun (WGS) entry which is preliminary data.</text>
</comment>
<protein>
    <submittedName>
        <fullName evidence="3">Phage shock protein A</fullName>
    </submittedName>
</protein>
<dbReference type="AlphaFoldDB" id="A0A7W4WBA2"/>
<gene>
    <name evidence="3" type="ORF">FHS09_001941</name>
</gene>
<dbReference type="Proteomes" id="UP000535937">
    <property type="component" value="Unassembled WGS sequence"/>
</dbReference>
<name>A0A7W4WBA2_9GAMM</name>
<dbReference type="Pfam" id="PF04012">
    <property type="entry name" value="PspA_IM30"/>
    <property type="match status" value="1"/>
</dbReference>
<sequence>MKEGLVKRISRIISASANALVDSVENATPQLVMEQAIREIDDAIAEVRDQLGKAEAAKYLSSKTLNDENSRHVELSSQIEIAMREGRDDLAEVAIAKQMDIEAQIPVLEKAVSEADQEIAELNACIGALQGKKREMREQLREYAKATDHITNGATGQEQGGSRATSDKVDQATDAFNRVLERAGVPVSESSADAGKLAELEELSRNNRIKERLAKLKSQAEV</sequence>
<accession>A0A7W4WBA2</accession>
<feature type="region of interest" description="Disordered" evidence="2">
    <location>
        <begin position="146"/>
        <end position="166"/>
    </location>
</feature>
<reference evidence="3 4" key="1">
    <citation type="submission" date="2020-08" db="EMBL/GenBank/DDBJ databases">
        <title>Genomic Encyclopedia of Type Strains, Phase III (KMG-III): the genomes of soil and plant-associated and newly described type strains.</title>
        <authorList>
            <person name="Whitman W."/>
        </authorList>
    </citation>
    <scope>NUCLEOTIDE SEQUENCE [LARGE SCALE GENOMIC DNA]</scope>
    <source>
        <strain evidence="3 4">CECT 8799</strain>
    </source>
</reference>
<feature type="compositionally biased region" description="Polar residues" evidence="2">
    <location>
        <begin position="149"/>
        <end position="164"/>
    </location>
</feature>
<keyword evidence="4" id="KW-1185">Reference proteome</keyword>
<comment type="similarity">
    <text evidence="1">Belongs to the PspA/Vipp/IM30 family.</text>
</comment>
<evidence type="ECO:0000313" key="3">
    <source>
        <dbReference type="EMBL" id="MBB3061111.1"/>
    </source>
</evidence>
<evidence type="ECO:0000256" key="2">
    <source>
        <dbReference type="SAM" id="MobiDB-lite"/>
    </source>
</evidence>